<evidence type="ECO:0000259" key="2">
    <source>
        <dbReference type="Pfam" id="PF00394"/>
    </source>
</evidence>
<dbReference type="Gene3D" id="2.60.40.420">
    <property type="entry name" value="Cupredoxins - blue copper proteins"/>
    <property type="match status" value="1"/>
</dbReference>
<dbReference type="RefSeq" id="XP_043014549.1">
    <property type="nucleotide sequence ID" value="XM_043145850.1"/>
</dbReference>
<dbReference type="InterPro" id="IPR001117">
    <property type="entry name" value="Cu-oxidase_2nd"/>
</dbReference>
<dbReference type="InterPro" id="IPR008972">
    <property type="entry name" value="Cupredoxin"/>
</dbReference>
<dbReference type="PANTHER" id="PTHR11709">
    <property type="entry name" value="MULTI-COPPER OXIDASE"/>
    <property type="match status" value="1"/>
</dbReference>
<proteinExistence type="inferred from homology"/>
<dbReference type="AlphaFoldDB" id="A0A9P7V0I2"/>
<accession>A0A9P7V0I2</accession>
<dbReference type="Pfam" id="PF00394">
    <property type="entry name" value="Cu-oxidase"/>
    <property type="match status" value="1"/>
</dbReference>
<dbReference type="GO" id="GO:0016491">
    <property type="term" value="F:oxidoreductase activity"/>
    <property type="evidence" value="ECO:0007669"/>
    <property type="project" value="UniProtKB-ARBA"/>
</dbReference>
<dbReference type="SUPFAM" id="SSF49503">
    <property type="entry name" value="Cupredoxins"/>
    <property type="match status" value="1"/>
</dbReference>
<protein>
    <recommendedName>
        <fullName evidence="2">Plastocyanin-like domain-containing protein</fullName>
    </recommendedName>
</protein>
<keyword evidence="4" id="KW-1185">Reference proteome</keyword>
<evidence type="ECO:0000313" key="4">
    <source>
        <dbReference type="Proteomes" id="UP001049176"/>
    </source>
</evidence>
<gene>
    <name evidence="3" type="ORF">E1B28_000053</name>
</gene>
<feature type="domain" description="Plastocyanin-like" evidence="2">
    <location>
        <begin position="16"/>
        <end position="100"/>
    </location>
</feature>
<name>A0A9P7V0I2_9AGAR</name>
<dbReference type="InterPro" id="IPR045087">
    <property type="entry name" value="Cu-oxidase_fam"/>
</dbReference>
<dbReference type="PANTHER" id="PTHR11709:SF511">
    <property type="entry name" value="LACCASE"/>
    <property type="match status" value="1"/>
</dbReference>
<evidence type="ECO:0000256" key="1">
    <source>
        <dbReference type="ARBA" id="ARBA00010609"/>
    </source>
</evidence>
<dbReference type="KEGG" id="more:E1B28_000053"/>
<dbReference type="OrthoDB" id="2687239at2759"/>
<evidence type="ECO:0000313" key="3">
    <source>
        <dbReference type="EMBL" id="KAG7098079.1"/>
    </source>
</evidence>
<dbReference type="EMBL" id="CM032181">
    <property type="protein sequence ID" value="KAG7098079.1"/>
    <property type="molecule type" value="Genomic_DNA"/>
</dbReference>
<dbReference type="Proteomes" id="UP001049176">
    <property type="component" value="Chromosome 1"/>
</dbReference>
<organism evidence="3 4">
    <name type="scientific">Marasmius oreades</name>
    <name type="common">fairy-ring Marasmius</name>
    <dbReference type="NCBI Taxonomy" id="181124"/>
    <lineage>
        <taxon>Eukaryota</taxon>
        <taxon>Fungi</taxon>
        <taxon>Dikarya</taxon>
        <taxon>Basidiomycota</taxon>
        <taxon>Agaricomycotina</taxon>
        <taxon>Agaricomycetes</taxon>
        <taxon>Agaricomycetidae</taxon>
        <taxon>Agaricales</taxon>
        <taxon>Marasmiineae</taxon>
        <taxon>Marasmiaceae</taxon>
        <taxon>Marasmius</taxon>
    </lineage>
</organism>
<comment type="similarity">
    <text evidence="1">Belongs to the multicopper oxidase family.</text>
</comment>
<dbReference type="GeneID" id="66069129"/>
<reference evidence="3" key="1">
    <citation type="journal article" date="2021" name="Genome Biol. Evol.">
        <title>The assembled and annotated genome of the fairy-ring fungus Marasmius oreades.</title>
        <authorList>
            <person name="Hiltunen M."/>
            <person name="Ament-Velasquez S.L."/>
            <person name="Johannesson H."/>
        </authorList>
    </citation>
    <scope>NUCLEOTIDE SEQUENCE</scope>
    <source>
        <strain evidence="3">03SP1</strain>
    </source>
</reference>
<sequence>MRWFTGDSSRHIATTIAHDTIPVADTGLINGVGRFNGGPAIPFAVVNVVQHRRYRLRIINESARAAYNFFIDSHNFTIIETDGVNTNPISGNQIPILAGQ</sequence>
<comment type="caution">
    <text evidence="3">The sequence shown here is derived from an EMBL/GenBank/DDBJ whole genome shotgun (WGS) entry which is preliminary data.</text>
</comment>